<proteinExistence type="predicted"/>
<organism evidence="2">
    <name type="scientific">Arundo donax</name>
    <name type="common">Giant reed</name>
    <name type="synonym">Donax arundinaceus</name>
    <dbReference type="NCBI Taxonomy" id="35708"/>
    <lineage>
        <taxon>Eukaryota</taxon>
        <taxon>Viridiplantae</taxon>
        <taxon>Streptophyta</taxon>
        <taxon>Embryophyta</taxon>
        <taxon>Tracheophyta</taxon>
        <taxon>Spermatophyta</taxon>
        <taxon>Magnoliopsida</taxon>
        <taxon>Liliopsida</taxon>
        <taxon>Poales</taxon>
        <taxon>Poaceae</taxon>
        <taxon>PACMAD clade</taxon>
        <taxon>Arundinoideae</taxon>
        <taxon>Arundineae</taxon>
        <taxon>Arundo</taxon>
    </lineage>
</organism>
<evidence type="ECO:0000256" key="1">
    <source>
        <dbReference type="SAM" id="MobiDB-lite"/>
    </source>
</evidence>
<dbReference type="AlphaFoldDB" id="A0A0A9EV94"/>
<reference evidence="2" key="1">
    <citation type="submission" date="2014-09" db="EMBL/GenBank/DDBJ databases">
        <authorList>
            <person name="Magalhaes I.L.F."/>
            <person name="Oliveira U."/>
            <person name="Santos F.R."/>
            <person name="Vidigal T.H.D.A."/>
            <person name="Brescovit A.D."/>
            <person name="Santos A.J."/>
        </authorList>
    </citation>
    <scope>NUCLEOTIDE SEQUENCE</scope>
    <source>
        <tissue evidence="2">Shoot tissue taken approximately 20 cm above the soil surface</tissue>
    </source>
</reference>
<protein>
    <submittedName>
        <fullName evidence="2">Uncharacterized protein</fullName>
    </submittedName>
</protein>
<dbReference type="EMBL" id="GBRH01196090">
    <property type="protein sequence ID" value="JAE01806.1"/>
    <property type="molecule type" value="Transcribed_RNA"/>
</dbReference>
<sequence>MRIKIASEIQSKKEQCSTGNTRIMRDFSQG</sequence>
<accession>A0A0A9EV94</accession>
<reference evidence="2" key="2">
    <citation type="journal article" date="2015" name="Data Brief">
        <title>Shoot transcriptome of the giant reed, Arundo donax.</title>
        <authorList>
            <person name="Barrero R.A."/>
            <person name="Guerrero F.D."/>
            <person name="Moolhuijzen P."/>
            <person name="Goolsby J.A."/>
            <person name="Tidwell J."/>
            <person name="Bellgard S.E."/>
            <person name="Bellgard M.I."/>
        </authorList>
    </citation>
    <scope>NUCLEOTIDE SEQUENCE</scope>
    <source>
        <tissue evidence="2">Shoot tissue taken approximately 20 cm above the soil surface</tissue>
    </source>
</reference>
<name>A0A0A9EV94_ARUDO</name>
<feature type="region of interest" description="Disordered" evidence="1">
    <location>
        <begin position="1"/>
        <end position="30"/>
    </location>
</feature>
<evidence type="ECO:0000313" key="2">
    <source>
        <dbReference type="EMBL" id="JAE01806.1"/>
    </source>
</evidence>